<name>A0A6P0GFP4_9ACTN</name>
<reference evidence="3 4" key="1">
    <citation type="submission" date="2019-12" db="EMBL/GenBank/DDBJ databases">
        <title>WGS of CPCC 203550 I12A-02606.</title>
        <authorList>
            <person name="Jiang Z."/>
        </authorList>
    </citation>
    <scope>NUCLEOTIDE SEQUENCE [LARGE SCALE GENOMIC DNA]</scope>
    <source>
        <strain evidence="3 4">I12A-02606</strain>
    </source>
</reference>
<dbReference type="EMBL" id="JAAGWE010000013">
    <property type="protein sequence ID" value="NEM06079.1"/>
    <property type="molecule type" value="Genomic_DNA"/>
</dbReference>
<organism evidence="3 4">
    <name type="scientific">Geodermatophilus normandii</name>
    <dbReference type="NCBI Taxonomy" id="1137989"/>
    <lineage>
        <taxon>Bacteria</taxon>
        <taxon>Bacillati</taxon>
        <taxon>Actinomycetota</taxon>
        <taxon>Actinomycetes</taxon>
        <taxon>Geodermatophilales</taxon>
        <taxon>Geodermatophilaceae</taxon>
        <taxon>Geodermatophilus</taxon>
    </lineage>
</organism>
<protein>
    <submittedName>
        <fullName evidence="3">SARP family transcriptional regulator</fullName>
    </submittedName>
</protein>
<feature type="domain" description="Bacterial transcriptional activator" evidence="2">
    <location>
        <begin position="100"/>
        <end position="238"/>
    </location>
</feature>
<dbReference type="PANTHER" id="PTHR35807">
    <property type="entry name" value="TRANSCRIPTIONAL REGULATOR REDD-RELATED"/>
    <property type="match status" value="1"/>
</dbReference>
<evidence type="ECO:0000313" key="3">
    <source>
        <dbReference type="EMBL" id="NEM06079.1"/>
    </source>
</evidence>
<feature type="region of interest" description="Disordered" evidence="1">
    <location>
        <begin position="248"/>
        <end position="276"/>
    </location>
</feature>
<dbReference type="InterPro" id="IPR051677">
    <property type="entry name" value="AfsR-DnrI-RedD_regulator"/>
</dbReference>
<dbReference type="Gene3D" id="1.25.40.10">
    <property type="entry name" value="Tetratricopeptide repeat domain"/>
    <property type="match status" value="1"/>
</dbReference>
<evidence type="ECO:0000313" key="4">
    <source>
        <dbReference type="Proteomes" id="UP000471126"/>
    </source>
</evidence>
<sequence>MDRPPSARVTLLGGFGLDLAGRGRRSTSDDLPRAVQRLVAHLCLCTRPTRTATAGHLWPDVPEDHAHGSLRSALWRLNRAAPGLVEVSGSALHLAADVRVDVRDLSAWMRRAMASATGPEDVALPDTALLGDLLPGWYDDWVLLERERLRQLRLEALEAVAARLTSLGRPCEALQAAHAAVRAEPLRESAHRMVVRIHLAEGNVAEAVRAYESFRTMVEDELGVSPTEQMTRLVQHVPRIRRTLATRRAVRPSSRGEVRSGDLINGRVPSGPARGH</sequence>
<dbReference type="InterPro" id="IPR011990">
    <property type="entry name" value="TPR-like_helical_dom_sf"/>
</dbReference>
<dbReference type="Pfam" id="PF03704">
    <property type="entry name" value="BTAD"/>
    <property type="match status" value="1"/>
</dbReference>
<dbReference type="SUPFAM" id="SSF48452">
    <property type="entry name" value="TPR-like"/>
    <property type="match status" value="1"/>
</dbReference>
<evidence type="ECO:0000259" key="2">
    <source>
        <dbReference type="SMART" id="SM01043"/>
    </source>
</evidence>
<accession>A0A6P0GFP4</accession>
<dbReference type="AlphaFoldDB" id="A0A6P0GFP4"/>
<dbReference type="Proteomes" id="UP000471126">
    <property type="component" value="Unassembled WGS sequence"/>
</dbReference>
<proteinExistence type="predicted"/>
<gene>
    <name evidence="3" type="ORF">GCU54_08610</name>
</gene>
<comment type="caution">
    <text evidence="3">The sequence shown here is derived from an EMBL/GenBank/DDBJ whole genome shotgun (WGS) entry which is preliminary data.</text>
</comment>
<dbReference type="SMART" id="SM01043">
    <property type="entry name" value="BTAD"/>
    <property type="match status" value="1"/>
</dbReference>
<evidence type="ECO:0000256" key="1">
    <source>
        <dbReference type="SAM" id="MobiDB-lite"/>
    </source>
</evidence>
<dbReference type="InterPro" id="IPR005158">
    <property type="entry name" value="BTAD"/>
</dbReference>